<dbReference type="Gene3D" id="1.25.40.10">
    <property type="entry name" value="Tetratricopeptide repeat domain"/>
    <property type="match status" value="2"/>
</dbReference>
<dbReference type="SUPFAM" id="SSF48452">
    <property type="entry name" value="TPR-like"/>
    <property type="match status" value="2"/>
</dbReference>
<dbReference type="RefSeq" id="WP_181198064.1">
    <property type="nucleotide sequence ID" value="NZ_PVNK01000203.1"/>
</dbReference>
<dbReference type="PANTHER" id="PTHR43289">
    <property type="entry name" value="MITOGEN-ACTIVATED PROTEIN KINASE KINASE KINASE 20-RELATED"/>
    <property type="match status" value="1"/>
</dbReference>
<comment type="caution">
    <text evidence="7">The sequence shown here is derived from an EMBL/GenBank/DDBJ whole genome shotgun (WGS) entry which is preliminary data.</text>
</comment>
<feature type="domain" description="Protein kinase" evidence="6">
    <location>
        <begin position="36"/>
        <end position="317"/>
    </location>
</feature>
<dbReference type="GO" id="GO:0005524">
    <property type="term" value="F:ATP binding"/>
    <property type="evidence" value="ECO:0007669"/>
    <property type="project" value="UniProtKB-UniRule"/>
</dbReference>
<dbReference type="PROSITE" id="PS00107">
    <property type="entry name" value="PROTEIN_KINASE_ATP"/>
    <property type="match status" value="1"/>
</dbReference>
<dbReference type="Gene3D" id="3.30.200.20">
    <property type="entry name" value="Phosphorylase Kinase, domain 1"/>
    <property type="match status" value="1"/>
</dbReference>
<keyword evidence="1 7" id="KW-0808">Transferase</keyword>
<dbReference type="InterPro" id="IPR008271">
    <property type="entry name" value="Ser/Thr_kinase_AS"/>
</dbReference>
<proteinExistence type="predicted"/>
<keyword evidence="4 5" id="KW-0067">ATP-binding</keyword>
<dbReference type="Gene3D" id="1.10.510.10">
    <property type="entry name" value="Transferase(Phosphotransferase) domain 1"/>
    <property type="match status" value="1"/>
</dbReference>
<dbReference type="InterPro" id="IPR000719">
    <property type="entry name" value="Prot_kinase_dom"/>
</dbReference>
<protein>
    <submittedName>
        <fullName evidence="7">Serine/threonine-protein kinase PK-1</fullName>
        <ecNumber evidence="7">2.7.11.1</ecNumber>
    </submittedName>
</protein>
<dbReference type="EMBL" id="PVNK01000203">
    <property type="protein sequence ID" value="PRP92844.1"/>
    <property type="molecule type" value="Genomic_DNA"/>
</dbReference>
<dbReference type="Pfam" id="PF00069">
    <property type="entry name" value="Pkinase"/>
    <property type="match status" value="1"/>
</dbReference>
<reference evidence="7 8" key="1">
    <citation type="submission" date="2018-03" db="EMBL/GenBank/DDBJ databases">
        <title>Draft Genome Sequences of the Obligatory Marine Myxobacteria Enhygromyxa salina SWB005.</title>
        <authorList>
            <person name="Poehlein A."/>
            <person name="Moghaddam J.A."/>
            <person name="Harms H."/>
            <person name="Alanjari M."/>
            <person name="Koenig G.M."/>
            <person name="Daniel R."/>
            <person name="Schaeberle T.F."/>
        </authorList>
    </citation>
    <scope>NUCLEOTIDE SEQUENCE [LARGE SCALE GENOMIC DNA]</scope>
    <source>
        <strain evidence="7 8">SWB005</strain>
    </source>
</reference>
<evidence type="ECO:0000313" key="8">
    <source>
        <dbReference type="Proteomes" id="UP000237968"/>
    </source>
</evidence>
<evidence type="ECO:0000256" key="5">
    <source>
        <dbReference type="PROSITE-ProRule" id="PRU10141"/>
    </source>
</evidence>
<dbReference type="EC" id="2.7.11.1" evidence="7"/>
<evidence type="ECO:0000313" key="7">
    <source>
        <dbReference type="EMBL" id="PRP92844.1"/>
    </source>
</evidence>
<gene>
    <name evidence="7" type="primary">spk1_19</name>
    <name evidence="7" type="ORF">ENSA5_46760</name>
</gene>
<feature type="binding site" evidence="5">
    <location>
        <position position="65"/>
    </location>
    <ligand>
        <name>ATP</name>
        <dbReference type="ChEBI" id="CHEBI:30616"/>
    </ligand>
</feature>
<evidence type="ECO:0000259" key="6">
    <source>
        <dbReference type="PROSITE" id="PS50011"/>
    </source>
</evidence>
<keyword evidence="3 7" id="KW-0418">Kinase</keyword>
<dbReference type="PROSITE" id="PS00108">
    <property type="entry name" value="PROTEIN_KINASE_ST"/>
    <property type="match status" value="1"/>
</dbReference>
<dbReference type="InterPro" id="IPR011990">
    <property type="entry name" value="TPR-like_helical_dom_sf"/>
</dbReference>
<organism evidence="7 8">
    <name type="scientific">Enhygromyxa salina</name>
    <dbReference type="NCBI Taxonomy" id="215803"/>
    <lineage>
        <taxon>Bacteria</taxon>
        <taxon>Pseudomonadati</taxon>
        <taxon>Myxococcota</taxon>
        <taxon>Polyangia</taxon>
        <taxon>Nannocystales</taxon>
        <taxon>Nannocystaceae</taxon>
        <taxon>Enhygromyxa</taxon>
    </lineage>
</organism>
<dbReference type="CDD" id="cd14014">
    <property type="entry name" value="STKc_PknB_like"/>
    <property type="match status" value="1"/>
</dbReference>
<evidence type="ECO:0000256" key="3">
    <source>
        <dbReference type="ARBA" id="ARBA00022777"/>
    </source>
</evidence>
<sequence>MPSPSDDATLDATQLAPGQAKRVPVELGRGEQLGRYLIVDELGAGGMGKVYAAYDPELDRKLAIKLLHQAPGTEVSDASLASSSRLQREAQAMAKLSHRNVVAVYDVGIHRGSVFVAMEFVDGGTLDGWLREGPHPWREVLDRFIAAGRGLAAAHAAGLIHRDFKPANVLLGADGRVQVADFGLARRAGDTPARPRAISALSEDTLGDSLSAPLTQTGALVGTPAYMAPEQFFGADVDARSDQFSFCVALWEALYGQRPFAGDTAAAILFALEQGKLREPPASATVPSRLRRVVERGLAKDPAARWPDMPDLLEALVTDPAARRRRVAGVVLGVAGLAAIAIVPQLRAEPEPKPEPEPPPAQCTGAEQALGQAWSSAQQAAVHARYAKLDGAWVAEHEARLSAQLDGWARAWTGAWTETCAATRIRGEQSEDMLDQRMLCLERRRARFETFVDELANADDDQLRRASAKVDDIGDIDDCSDPEIMHARVPPPADPARRAEFERLLGELDAVLAQRTIGRYAEAKARLEPAYEAALATEHPTLIAEARYVRGDLLSQLREDGAEGEIELAYEGALAAGLFLLAGKSAEDLASLIGVHDSRHPEAERWLRVAEALADYVDNDSFRILLHEARGRLERGRGNYELAIVSYERAVAMALELYGPDAQRTGDAYFNLSTAQFDEGHIRQAMAGVERAQTIWAGTLGPDDLRSLVALNARAVLAWQMGDAATADELFAELLERRTRLFGPEHITVAAAMFNYGALLSEIGDPGGVEMLERALTVYEREYGDDNMATAQCKANLSIAVARSGDGARGLKLLDEARAVMRTHRQDTQVDLVKIITLGVEIHRRMGNWKVAFAEGERARARLEAAGEGESAMMANLLVELGQIELGRGHPLEALAQVEAADAIVLEEPASSRVIAERRLVVAKALRALGRDDEARQEVGLARAAYLENSEAHPGDWLWDELDE</sequence>
<dbReference type="Proteomes" id="UP000237968">
    <property type="component" value="Unassembled WGS sequence"/>
</dbReference>
<keyword evidence="2 5" id="KW-0547">Nucleotide-binding</keyword>
<keyword evidence="8" id="KW-1185">Reference proteome</keyword>
<dbReference type="PANTHER" id="PTHR43289:SF34">
    <property type="entry name" value="SERINE_THREONINE-PROTEIN KINASE YBDM-RELATED"/>
    <property type="match status" value="1"/>
</dbReference>
<dbReference type="Pfam" id="PF13424">
    <property type="entry name" value="TPR_12"/>
    <property type="match status" value="2"/>
</dbReference>
<dbReference type="GO" id="GO:0004674">
    <property type="term" value="F:protein serine/threonine kinase activity"/>
    <property type="evidence" value="ECO:0007669"/>
    <property type="project" value="UniProtKB-EC"/>
</dbReference>
<dbReference type="InterPro" id="IPR011009">
    <property type="entry name" value="Kinase-like_dom_sf"/>
</dbReference>
<dbReference type="SUPFAM" id="SSF56112">
    <property type="entry name" value="Protein kinase-like (PK-like)"/>
    <property type="match status" value="1"/>
</dbReference>
<dbReference type="PROSITE" id="PS50011">
    <property type="entry name" value="PROTEIN_KINASE_DOM"/>
    <property type="match status" value="1"/>
</dbReference>
<dbReference type="AlphaFoldDB" id="A0A2S9XIY8"/>
<evidence type="ECO:0000256" key="2">
    <source>
        <dbReference type="ARBA" id="ARBA00022741"/>
    </source>
</evidence>
<dbReference type="InterPro" id="IPR017441">
    <property type="entry name" value="Protein_kinase_ATP_BS"/>
</dbReference>
<evidence type="ECO:0000256" key="4">
    <source>
        <dbReference type="ARBA" id="ARBA00022840"/>
    </source>
</evidence>
<name>A0A2S9XIY8_9BACT</name>
<accession>A0A2S9XIY8</accession>
<evidence type="ECO:0000256" key="1">
    <source>
        <dbReference type="ARBA" id="ARBA00022679"/>
    </source>
</evidence>